<proteinExistence type="predicted"/>
<dbReference type="Pfam" id="PF12706">
    <property type="entry name" value="Lactamase_B_2"/>
    <property type="match status" value="1"/>
</dbReference>
<dbReference type="KEGG" id="bsol:FSW04_06465"/>
<dbReference type="InterPro" id="IPR050114">
    <property type="entry name" value="UPF0173_UPF0282_UlaG_hydrolase"/>
</dbReference>
<dbReference type="SMART" id="SM00849">
    <property type="entry name" value="Lactamase_B"/>
    <property type="match status" value="1"/>
</dbReference>
<keyword evidence="1 3" id="KW-0378">Hydrolase</keyword>
<dbReference type="Gene3D" id="3.60.15.10">
    <property type="entry name" value="Ribonuclease Z/Hydroxyacylglutathione hydrolase-like"/>
    <property type="match status" value="1"/>
</dbReference>
<evidence type="ECO:0000313" key="3">
    <source>
        <dbReference type="EMBL" id="QEC47265.1"/>
    </source>
</evidence>
<dbReference type="EMBL" id="CP042430">
    <property type="protein sequence ID" value="QEC47265.1"/>
    <property type="molecule type" value="Genomic_DNA"/>
</dbReference>
<keyword evidence="4" id="KW-1185">Reference proteome</keyword>
<name>A0A5B8U340_9ACTN</name>
<dbReference type="InterPro" id="IPR001279">
    <property type="entry name" value="Metallo-B-lactamas"/>
</dbReference>
<dbReference type="OrthoDB" id="3204284at2"/>
<evidence type="ECO:0000313" key="4">
    <source>
        <dbReference type="Proteomes" id="UP000321805"/>
    </source>
</evidence>
<sequence length="253" mass="26217">MPAPTLTLLRHATVVIAMGDQRILVDPMLDDAGAREPIANSPAPRRNPLVGLPAGWRATLAPVTAAVVTHLHADHLDDAATAYLREAGVPVFGQDEDLGTLRGRGLPDVRPIAGARSGGVGLRRTGGRHGTGELADLLAPVSGVVLDDGTARVYVAGDTVRCPEFEDALRAYDPTTIVLNAGGARFTEGDPITMTAADVAAVAGAHPSVPVVAVHTDAINHCLDTREVLRSELARAGVRNVLVPDDGETVALA</sequence>
<accession>A0A5B8U340</accession>
<feature type="domain" description="Metallo-beta-lactamase" evidence="2">
    <location>
        <begin position="9"/>
        <end position="206"/>
    </location>
</feature>
<reference evidence="3 4" key="1">
    <citation type="journal article" date="2018" name="J. Microbiol.">
        <title>Baekduia soli gen. nov., sp. nov., a novel bacterium isolated from the soil of Baekdu Mountain and proposal of a novel family name, Baekduiaceae fam. nov.</title>
        <authorList>
            <person name="An D.S."/>
            <person name="Siddiqi M.Z."/>
            <person name="Kim K.H."/>
            <person name="Yu H.S."/>
            <person name="Im W.T."/>
        </authorList>
    </citation>
    <scope>NUCLEOTIDE SEQUENCE [LARGE SCALE GENOMIC DNA]</scope>
    <source>
        <strain evidence="3 4">BR7-21</strain>
    </source>
</reference>
<dbReference type="RefSeq" id="WP_146917522.1">
    <property type="nucleotide sequence ID" value="NZ_CP042430.1"/>
</dbReference>
<dbReference type="AlphaFoldDB" id="A0A5B8U340"/>
<dbReference type="GO" id="GO:0016787">
    <property type="term" value="F:hydrolase activity"/>
    <property type="evidence" value="ECO:0007669"/>
    <property type="project" value="UniProtKB-KW"/>
</dbReference>
<dbReference type="InterPro" id="IPR036866">
    <property type="entry name" value="RibonucZ/Hydroxyglut_hydro"/>
</dbReference>
<dbReference type="SUPFAM" id="SSF56281">
    <property type="entry name" value="Metallo-hydrolase/oxidoreductase"/>
    <property type="match status" value="1"/>
</dbReference>
<dbReference type="Proteomes" id="UP000321805">
    <property type="component" value="Chromosome"/>
</dbReference>
<protein>
    <submittedName>
        <fullName evidence="3">MBL fold metallo-hydrolase</fullName>
    </submittedName>
</protein>
<dbReference type="PANTHER" id="PTHR43546">
    <property type="entry name" value="UPF0173 METAL-DEPENDENT HYDROLASE MJ1163-RELATED"/>
    <property type="match status" value="1"/>
</dbReference>
<evidence type="ECO:0000256" key="1">
    <source>
        <dbReference type="ARBA" id="ARBA00022801"/>
    </source>
</evidence>
<gene>
    <name evidence="3" type="ORF">FSW04_06465</name>
</gene>
<evidence type="ECO:0000259" key="2">
    <source>
        <dbReference type="SMART" id="SM00849"/>
    </source>
</evidence>
<organism evidence="3 4">
    <name type="scientific">Baekduia soli</name>
    <dbReference type="NCBI Taxonomy" id="496014"/>
    <lineage>
        <taxon>Bacteria</taxon>
        <taxon>Bacillati</taxon>
        <taxon>Actinomycetota</taxon>
        <taxon>Thermoleophilia</taxon>
        <taxon>Solirubrobacterales</taxon>
        <taxon>Baekduiaceae</taxon>
        <taxon>Baekduia</taxon>
    </lineage>
</organism>
<dbReference type="PANTHER" id="PTHR43546:SF9">
    <property type="entry name" value="L-ASCORBATE-6-PHOSPHATE LACTONASE ULAG-RELATED"/>
    <property type="match status" value="1"/>
</dbReference>